<name>A0A6J5MZ49_9CAUD</name>
<gene>
    <name evidence="2" type="ORF">UFOVP587_36</name>
</gene>
<reference evidence="2" key="1">
    <citation type="submission" date="2020-04" db="EMBL/GenBank/DDBJ databases">
        <authorList>
            <person name="Chiriac C."/>
            <person name="Salcher M."/>
            <person name="Ghai R."/>
            <person name="Kavagutti S V."/>
        </authorList>
    </citation>
    <scope>NUCLEOTIDE SEQUENCE</scope>
</reference>
<sequence length="203" mass="22876">MSIKIGLFLPSGACVEPEPVFFEGHKSLQEHIGGHFDVVRCDMGHPEQIAILGYVHDEGLLLNLPMNYLATALFKRHIVGDVVVTWGLSPDGEYDGDDYDFPEEIMEYLQHELLQTTAEAYNQSTNITLAMAVAISQKFVTEDEVTQVATDLYDSRGSGDKELEKATVTRLNEILEFVVEYQKNNPEEFHKLIIEINQQLGED</sequence>
<accession>A0A6J5MZ49</accession>
<dbReference type="Pfam" id="PF12957">
    <property type="entry name" value="DUF3846"/>
    <property type="match status" value="1"/>
</dbReference>
<feature type="domain" description="DUF3846" evidence="1">
    <location>
        <begin position="17"/>
        <end position="93"/>
    </location>
</feature>
<evidence type="ECO:0000259" key="1">
    <source>
        <dbReference type="Pfam" id="PF12957"/>
    </source>
</evidence>
<organism evidence="2">
    <name type="scientific">uncultured Caudovirales phage</name>
    <dbReference type="NCBI Taxonomy" id="2100421"/>
    <lineage>
        <taxon>Viruses</taxon>
        <taxon>Duplodnaviria</taxon>
        <taxon>Heunggongvirae</taxon>
        <taxon>Uroviricota</taxon>
        <taxon>Caudoviricetes</taxon>
        <taxon>Peduoviridae</taxon>
        <taxon>Maltschvirus</taxon>
        <taxon>Maltschvirus maltsch</taxon>
    </lineage>
</organism>
<dbReference type="InterPro" id="IPR024559">
    <property type="entry name" value="DUF3846"/>
</dbReference>
<protein>
    <recommendedName>
        <fullName evidence="1">DUF3846 domain-containing protein</fullName>
    </recommendedName>
</protein>
<evidence type="ECO:0000313" key="2">
    <source>
        <dbReference type="EMBL" id="CAB4151838.1"/>
    </source>
</evidence>
<proteinExistence type="predicted"/>
<dbReference type="EMBL" id="LR796566">
    <property type="protein sequence ID" value="CAB4151838.1"/>
    <property type="molecule type" value="Genomic_DNA"/>
</dbReference>